<protein>
    <submittedName>
        <fullName evidence="1">Uncharacterized protein</fullName>
    </submittedName>
</protein>
<sequence length="223" mass="24184">MNQSVNIKKTPATWYALNNSTGPVVTIPPFDGSVYSDSLLVSSVDDFMGATAAQQLQDYLIYEALVHYRVQVCAGNSTFYVYPVGSKGLPKNCDAGYACIINNDPVVYPLKILEPGVIQANTNFKSICNSGYILTSAYGSVLPSLLLRDVPDTTRFHHISVKNLAVSITAPSMYGPSGNPVPSPLQTFRLNCNSKVIPVMVNAPPWLILRGLARGRVKPFLCP</sequence>
<evidence type="ECO:0000313" key="1">
    <source>
        <dbReference type="EMBL" id="HAE6942791.1"/>
    </source>
</evidence>
<proteinExistence type="predicted"/>
<comment type="caution">
    <text evidence="1">The sequence shown here is derived from an EMBL/GenBank/DDBJ whole genome shotgun (WGS) entry which is preliminary data.</text>
</comment>
<dbReference type="AlphaFoldDB" id="A0A5I2L8C5"/>
<dbReference type="RefSeq" id="WP_149028361.1">
    <property type="nucleotide sequence ID" value="NZ_JAFDUN010000023.1"/>
</dbReference>
<organism evidence="1">
    <name type="scientific">Salmonella enterica subsp. enterica serovar Heidelberg</name>
    <dbReference type="NCBI Taxonomy" id="611"/>
    <lineage>
        <taxon>Bacteria</taxon>
        <taxon>Pseudomonadati</taxon>
        <taxon>Pseudomonadota</taxon>
        <taxon>Gammaproteobacteria</taxon>
        <taxon>Enterobacterales</taxon>
        <taxon>Enterobacteriaceae</taxon>
        <taxon>Salmonella</taxon>
    </lineage>
</organism>
<accession>A0A5I2L8C5</accession>
<name>A0A5I2L8C5_SALET</name>
<gene>
    <name evidence="1" type="ORF">GNB72_004634</name>
</gene>
<reference evidence="1" key="1">
    <citation type="journal article" date="2018" name="Genome Biol.">
        <title>SKESA: strategic k-mer extension for scrupulous assemblies.</title>
        <authorList>
            <person name="Souvorov A."/>
            <person name="Agarwala R."/>
            <person name="Lipman D.J."/>
        </authorList>
    </citation>
    <scope>NUCLEOTIDE SEQUENCE</scope>
    <source>
        <strain evidence="1">IVB 588/24</strain>
    </source>
</reference>
<reference evidence="1" key="2">
    <citation type="submission" date="2018-07" db="EMBL/GenBank/DDBJ databases">
        <authorList>
            <consortium name="NCBI Pathogen Detection Project"/>
        </authorList>
    </citation>
    <scope>NUCLEOTIDE SEQUENCE</scope>
    <source>
        <strain evidence="1">IVB 588/24</strain>
    </source>
</reference>
<dbReference type="EMBL" id="DAASTI010000042">
    <property type="protein sequence ID" value="HAE6942791.1"/>
    <property type="molecule type" value="Genomic_DNA"/>
</dbReference>